<protein>
    <submittedName>
        <fullName evidence="6">SICA antigen</fullName>
    </submittedName>
</protein>
<feature type="region of interest" description="Disordered" evidence="2">
    <location>
        <begin position="2406"/>
        <end position="2506"/>
    </location>
</feature>
<dbReference type="KEGG" id="pcot:PCOAH_00050890"/>
<keyword evidence="3" id="KW-1133">Transmembrane helix</keyword>
<feature type="domain" description="Schizont-infected cell agglutination C-terminal" evidence="5">
    <location>
        <begin position="2553"/>
        <end position="2679"/>
    </location>
</feature>
<keyword evidence="1" id="KW-0175">Coiled coil</keyword>
<feature type="domain" description="Schizont-infected cell agglutination extracellular beta" evidence="4">
    <location>
        <begin position="1072"/>
        <end position="1247"/>
    </location>
</feature>
<feature type="compositionally biased region" description="Low complexity" evidence="2">
    <location>
        <begin position="2487"/>
        <end position="2500"/>
    </location>
</feature>
<feature type="compositionally biased region" description="Low complexity" evidence="2">
    <location>
        <begin position="2445"/>
        <end position="2457"/>
    </location>
</feature>
<feature type="domain" description="Schizont-infected cell agglutination extracellular beta" evidence="4">
    <location>
        <begin position="243"/>
        <end position="415"/>
    </location>
</feature>
<reference evidence="7" key="1">
    <citation type="submission" date="2016-06" db="EMBL/GenBank/DDBJ databases">
        <title>First high quality genome sequence of Plasmodium coatneyi using continuous long reads from single molecule, real-time sequencing.</title>
        <authorList>
            <person name="Chien J.-T."/>
            <person name="Pakala S.B."/>
            <person name="Geraldo J.A."/>
            <person name="Lapp S.A."/>
            <person name="Barnwell J.W."/>
            <person name="Kissinger J.C."/>
            <person name="Galinski M.R."/>
            <person name="Humphrey J.C."/>
        </authorList>
    </citation>
    <scope>NUCLEOTIDE SEQUENCE [LARGE SCALE GENOMIC DNA]</scope>
    <source>
        <strain evidence="7">Hackeri</strain>
    </source>
</reference>
<feature type="compositionally biased region" description="Low complexity" evidence="2">
    <location>
        <begin position="2406"/>
        <end position="2419"/>
    </location>
</feature>
<dbReference type="InterPro" id="IPR024288">
    <property type="entry name" value="SICA_C"/>
</dbReference>
<dbReference type="InterPro" id="IPR024285">
    <property type="entry name" value="SICA_extracell_b"/>
</dbReference>
<feature type="region of interest" description="Disordered" evidence="2">
    <location>
        <begin position="1"/>
        <end position="34"/>
    </location>
</feature>
<feature type="compositionally biased region" description="Polar residues" evidence="2">
    <location>
        <begin position="2232"/>
        <end position="2263"/>
    </location>
</feature>
<dbReference type="RefSeq" id="XP_019917328.1">
    <property type="nucleotide sequence ID" value="XM_020061871.1"/>
</dbReference>
<feature type="domain" description="Schizont-infected cell agglutination extracellular beta" evidence="4">
    <location>
        <begin position="1834"/>
        <end position="1991"/>
    </location>
</feature>
<dbReference type="GeneID" id="30911823"/>
<evidence type="ECO:0000259" key="5">
    <source>
        <dbReference type="Pfam" id="PF12879"/>
    </source>
</evidence>
<sequence length="2710" mass="302468">MGECSKTNEGGSKTNEGVASSSDGSPTTNDITTTNNITLSDACSEGFKTRLEGVADTWFNLRGKDKTDKAHMKDFWDDVNKDGKDLMDRVLQQNKDADQYCNDGNGKNGALNEKEKAACKLVAGGLHHLYSIQLEYKPKEQENPKENQKFQQLVACMMLNSLIKKLEEEEKSSCSVEQGIQKAFNSNNRIKSAACTGQYSCDDCTKEDYSECTVSGIKVKDKLDGILRQKESEIKKALSSLNTLCHRVDCAIKKWEGNRQKTADWSATDNNIQGDVKHNLGQMSKEMNEGDTAADSPCDPTAWKDSSLTEKDREACRYINRGLKHIYSIIQETDDKDKDGRPSPDNKIFKQTMLCAALNAYADLLQEKAKSTCPVDEDKIKQMFSKGNEQMKTWCTDSDKGGCVECRRDVTYRDCIVGDKGNNRTNVKEKLETMLNSDRNITQTLTAVTTINNFCTRINCVSKKWGVNNKKSPTWSEMQEDIKKEATDMFNKISTNSKSMGGHCTDTAQTSKIVTAPEKTACQYITAGLKHIYGIEEGKGESHAKDNREFKQTMLCAVLNAYIDELKHKVKAPCKVDEQTIDQVFDKGNAKMSEWCAVKSSGGNCVECKRVPNLKCKVGDKQVEDEMKTMLTSDTKITETFTNIKSLNKNLCDSAQCVISQWTRDRREERKSEKGKDEYEAWDDFNNELGRLSKGILEKSTNMGQYCKGLSGAEKRACTYITAGLKHIYEIKEEVNGQDQSEQRRKNDKIFKQTMACLALNVYGKLLEEKCPTARDAVQKAFTDNNNLHQTECTQGICQKCEWDECSNSKSGQNDSRREEIKKRLGEDDNIKQTLTTISDLCKDCSNEKDLCQRAQCGTVKWFDNRIGNSGNKQTWCTFWGDKDVGKLLDNLSKAMTNPDTGDGGICKDLGKEKGGTEYKEANRKACEYIVKGLEHIYKIGPYGDWNDTEKKKDNQIFGQTMSCVFLNLYADMLEKQKCKPEAGINHAFFKYEEIKKGTLCKTDTNCVKCKRQKNFGCALSVTQDLFDEENSKKCMADNNNIEKKVEKMLSNNSRVKRTLNSICRDCSKKDKLCERLECVAKNWFEDRINKDEGKQNWCKFWDPDARSRLNEISKKMVEKHATMGTLCESTVGKNTTLNGTGKKACQYIFAGLKGIYSAEENANEPNKKKARNNRLTSQTMYCLFLNAYADKLIQEVKSPCNITEEEIKDMFKEGNKMRVEWCKDEKTDKDMECVECKRDDSYKKCTLGVDTSLRNANAECDTDKDNIEKKVQEVFKKGKTDTEKQEIKKALDALTALNTINNTLCARANCVTINWFKDRKNSDTDKQDWCTYWDTDFKNRLKELSKDMTNNSESMQNECNDFKGEDGSDDDANKKACQLITAGLKHIYGIQKSEVSKTNKSHEEIAKEEKKAADNVQFEQVMKCILLNVYADKLEQQKCIDKNVITDAFTKSGDIKRSTSPCSTEGVHCFECKRYKSYATCTLSVNEDLRNKQNTGKCDIGKDSDRAQMGTTLNKLLEKGKEENPEIKNALEAITNICPPPKPPPWLTKNCTIEGLQEDEDLDIGEWFTKLNNTPIEENGGYYDWNWWQALSALCADNDGELGVKFNQKSKEFCELLIKNLLMTIGEKEFSCEKNKGKKAKASGECITRCDLFNLWLIYAKNNCMQEENVEYAYKAMMIVESILNNGNRGKECELWKISDINRNEADLVNLITESLMCKHRKGELGEIHGKNWCRDESKRTTVDAETQRTPKLKNAKDSSEVDTLLKELKDLEGNVQDKLKEVKEEVWKVKEKDPKLEEKIKQKVLKIEAQVNPVPVQKTPPLSDDCKDKSKTLCQRADCVAKKWASNRKRQESEAWGDIEYRTKHMFGEISKNNETMGTYCNIKGSNIKIVTDTEKKACHYITAGLKYIYNIQKEKGDTYPDDDHLFKRTMACLLLNAYADKLEREVKPPCKVGEDTIGEAFDEGNKNKDTWCLDTDKKNCIQCERVKDLGCNVGGTGVKEKLKTILDNDDNITQTLTTINAINKNLCDGAQCVTTQWTRDRREGNQKKWEYEIWDDGDMGKLLTELSAAITEKNGTDSSLCEKIQDGNSALSEASKKACQYITKGLKHIYSLQGDSAKNNTEHKENNKIFKQTMACLILNEYGKLLEEKCVTSGVAQKSFTLGGNLHGIDECKEPPCNPCNWDECTKFKIGSEKQRERIRRELQANDQINDTLTVIDTLCKQSKAEPEVSNTVTKTSEDTTSVSTPESTTGTPAGSSEVDTYQKVPEIKEEIKPGECKDRDNHDGGVCLNAQVPIGVPYSVDSQTQSTGTATPTPRSQAPDGEPGSSGLGSTGTWKPGSSGPGSTGTWNPGSSGPGGVPGAGVSPESVGDNSQGSGGGGAGIPGIGVPGAGIPVVPGAGIPGAVSPPAVPDSASGASLGGPGGPGGPGVAAGGGGGGGTGSTGTWNPGSSGTGSTVNENTGSPRPVPGPGPPPPGKPQGPPQQTASTKTTSSTTRITPAEDGTAIVIPKAMKVKKITEEGMIDPSDLLPYLPTIPVFIGLSAMIYLLWKYFFLGKRRKRYRRAHQEPPPSLEEQIIDHVDHHLGPYGYTLVKKRKQPRSTPTEKRRRTKRAVGRRPVVRRTIIDIHLEVLDECEKGDLYSTKEDYFTILVEEFMGSNFIEEDFVPTEDIPKEQVPSSDSGFREEGFVPKEDVFKKVVSEVNVPKEMF</sequence>
<organism evidence="6 7">
    <name type="scientific">Plasmodium coatneyi</name>
    <dbReference type="NCBI Taxonomy" id="208452"/>
    <lineage>
        <taxon>Eukaryota</taxon>
        <taxon>Sar</taxon>
        <taxon>Alveolata</taxon>
        <taxon>Apicomplexa</taxon>
        <taxon>Aconoidasida</taxon>
        <taxon>Haemosporida</taxon>
        <taxon>Plasmodiidae</taxon>
        <taxon>Plasmodium</taxon>
    </lineage>
</organism>
<name>A0A1B1E6M6_9APIC</name>
<evidence type="ECO:0000313" key="7">
    <source>
        <dbReference type="Proteomes" id="UP000092716"/>
    </source>
</evidence>
<feature type="region of interest" description="Disordered" evidence="2">
    <location>
        <begin position="2302"/>
        <end position="2385"/>
    </location>
</feature>
<feature type="compositionally biased region" description="Polar residues" evidence="2">
    <location>
        <begin position="2304"/>
        <end position="2320"/>
    </location>
</feature>
<dbReference type="EMBL" id="CP016251">
    <property type="protein sequence ID" value="ANQ10633.1"/>
    <property type="molecule type" value="Genomic_DNA"/>
</dbReference>
<feature type="compositionally biased region" description="Pro residues" evidence="2">
    <location>
        <begin position="2467"/>
        <end position="2483"/>
    </location>
</feature>
<feature type="domain" description="Schizont-infected cell agglutination extracellular beta" evidence="4">
    <location>
        <begin position="851"/>
        <end position="1016"/>
    </location>
</feature>
<feature type="transmembrane region" description="Helical" evidence="3">
    <location>
        <begin position="2533"/>
        <end position="2555"/>
    </location>
</feature>
<dbReference type="Pfam" id="PF12878">
    <property type="entry name" value="SICA_beta"/>
    <property type="match status" value="9"/>
</dbReference>
<evidence type="ECO:0000313" key="6">
    <source>
        <dbReference type="EMBL" id="ANQ10633.1"/>
    </source>
</evidence>
<evidence type="ECO:0000259" key="4">
    <source>
        <dbReference type="Pfam" id="PF12878"/>
    </source>
</evidence>
<feature type="domain" description="Schizont-infected cell agglutination extracellular beta" evidence="4">
    <location>
        <begin position="49"/>
        <end position="213"/>
    </location>
</feature>
<evidence type="ECO:0000256" key="2">
    <source>
        <dbReference type="SAM" id="MobiDB-lite"/>
    </source>
</evidence>
<dbReference type="Pfam" id="PF12879">
    <property type="entry name" value="SICA_C"/>
    <property type="match status" value="1"/>
</dbReference>
<gene>
    <name evidence="6" type="ORF">PCOAH_00050890</name>
</gene>
<feature type="compositionally biased region" description="Basic and acidic residues" evidence="2">
    <location>
        <begin position="2269"/>
        <end position="2286"/>
    </location>
</feature>
<dbReference type="VEuPathDB" id="PlasmoDB:PCOAH_00050890"/>
<dbReference type="Proteomes" id="UP000092716">
    <property type="component" value="Chromosome 13"/>
</dbReference>
<feature type="domain" description="Schizont-infected cell agglutination extracellular beta" evidence="4">
    <location>
        <begin position="2028"/>
        <end position="2187"/>
    </location>
</feature>
<feature type="domain" description="Schizont-infected cell agglutination extracellular beta" evidence="4">
    <location>
        <begin position="1304"/>
        <end position="1483"/>
    </location>
</feature>
<keyword evidence="7" id="KW-1185">Reference proteome</keyword>
<feature type="region of interest" description="Disordered" evidence="2">
    <location>
        <begin position="2229"/>
        <end position="2286"/>
    </location>
</feature>
<feature type="coiled-coil region" evidence="1">
    <location>
        <begin position="1756"/>
        <end position="1787"/>
    </location>
</feature>
<keyword evidence="3" id="KW-0472">Membrane</keyword>
<feature type="compositionally biased region" description="Polar residues" evidence="2">
    <location>
        <begin position="1"/>
        <end position="26"/>
    </location>
</feature>
<feature type="domain" description="Schizont-infected cell agglutination extracellular beta" evidence="4">
    <location>
        <begin position="650"/>
        <end position="805"/>
    </location>
</feature>
<dbReference type="OrthoDB" id="5981048at2759"/>
<feature type="region of interest" description="Disordered" evidence="2">
    <location>
        <begin position="2595"/>
        <end position="2614"/>
    </location>
</feature>
<keyword evidence="3" id="KW-0812">Transmembrane</keyword>
<evidence type="ECO:0000256" key="3">
    <source>
        <dbReference type="SAM" id="Phobius"/>
    </source>
</evidence>
<evidence type="ECO:0000256" key="1">
    <source>
        <dbReference type="SAM" id="Coils"/>
    </source>
</evidence>
<feature type="compositionally biased region" description="Gly residues" evidence="2">
    <location>
        <begin position="2420"/>
        <end position="2444"/>
    </location>
</feature>
<feature type="domain" description="Schizont-infected cell agglutination extracellular beta" evidence="4">
    <location>
        <begin position="453"/>
        <end position="611"/>
    </location>
</feature>
<accession>A0A1B1E6M6</accession>
<proteinExistence type="predicted"/>